<dbReference type="Pfam" id="PF02050">
    <property type="entry name" value="FliJ"/>
    <property type="match status" value="1"/>
</dbReference>
<reference evidence="12" key="2">
    <citation type="submission" date="2020-09" db="EMBL/GenBank/DDBJ databases">
        <authorList>
            <person name="Sun Q."/>
            <person name="Zhou Y."/>
        </authorList>
    </citation>
    <scope>NUCLEOTIDE SEQUENCE</scope>
    <source>
        <strain evidence="12">CGMCC 1.12408</strain>
    </source>
</reference>
<evidence type="ECO:0000256" key="7">
    <source>
        <dbReference type="ARBA" id="ARBA00022795"/>
    </source>
</evidence>
<feature type="coiled-coil region" evidence="11">
    <location>
        <begin position="73"/>
        <end position="132"/>
    </location>
</feature>
<sequence>MAGTQVLSKILDLRNKEKKEAQLAYFQSVNEFEDKATKLYNLLKEKETIENSLEFPTGSIVKLDYIKEQHLYLEKLTQEIMIIQGQVQQARHHMESRQALLSDAHIETKKFERLIEIRKDELETKAKKAEEILMDSVSIQQYLKFSK</sequence>
<proteinExistence type="inferred from homology"/>
<dbReference type="Proteomes" id="UP000613512">
    <property type="component" value="Unassembled WGS sequence"/>
</dbReference>
<dbReference type="InterPro" id="IPR012823">
    <property type="entry name" value="Flagell_FliJ"/>
</dbReference>
<accession>A0A916W3D1</accession>
<keyword evidence="7" id="KW-1005">Bacterial flagellum biogenesis</keyword>
<organism evidence="12 13">
    <name type="scientific">Ornithinibacillus halotolerans</name>
    <dbReference type="NCBI Taxonomy" id="1274357"/>
    <lineage>
        <taxon>Bacteria</taxon>
        <taxon>Bacillati</taxon>
        <taxon>Bacillota</taxon>
        <taxon>Bacilli</taxon>
        <taxon>Bacillales</taxon>
        <taxon>Bacillaceae</taxon>
        <taxon>Ornithinibacillus</taxon>
    </lineage>
</organism>
<evidence type="ECO:0000256" key="3">
    <source>
        <dbReference type="ARBA" id="ARBA00020392"/>
    </source>
</evidence>
<dbReference type="GO" id="GO:0005886">
    <property type="term" value="C:plasma membrane"/>
    <property type="evidence" value="ECO:0007669"/>
    <property type="project" value="UniProtKB-SubCell"/>
</dbReference>
<evidence type="ECO:0000256" key="5">
    <source>
        <dbReference type="ARBA" id="ARBA00022475"/>
    </source>
</evidence>
<dbReference type="GO" id="GO:0006935">
    <property type="term" value="P:chemotaxis"/>
    <property type="evidence" value="ECO:0007669"/>
    <property type="project" value="UniProtKB-KW"/>
</dbReference>
<evidence type="ECO:0000256" key="9">
    <source>
        <dbReference type="ARBA" id="ARBA00023136"/>
    </source>
</evidence>
<dbReference type="RefSeq" id="WP_188382981.1">
    <property type="nucleotide sequence ID" value="NZ_BMEY01000001.1"/>
</dbReference>
<dbReference type="GO" id="GO:0071973">
    <property type="term" value="P:bacterial-type flagellum-dependent cell motility"/>
    <property type="evidence" value="ECO:0007669"/>
    <property type="project" value="InterPro"/>
</dbReference>
<evidence type="ECO:0000256" key="11">
    <source>
        <dbReference type="SAM" id="Coils"/>
    </source>
</evidence>
<reference evidence="12" key="1">
    <citation type="journal article" date="2014" name="Int. J. Syst. Evol. Microbiol.">
        <title>Complete genome sequence of Corynebacterium casei LMG S-19264T (=DSM 44701T), isolated from a smear-ripened cheese.</title>
        <authorList>
            <consortium name="US DOE Joint Genome Institute (JGI-PGF)"/>
            <person name="Walter F."/>
            <person name="Albersmeier A."/>
            <person name="Kalinowski J."/>
            <person name="Ruckert C."/>
        </authorList>
    </citation>
    <scope>NUCLEOTIDE SEQUENCE</scope>
    <source>
        <strain evidence="12">CGMCC 1.12408</strain>
    </source>
</reference>
<comment type="subcellular location">
    <subcellularLocation>
        <location evidence="1">Cell membrane</location>
        <topology evidence="1">Peripheral membrane protein</topology>
        <orientation evidence="1">Cytoplasmic side</orientation>
    </subcellularLocation>
</comment>
<keyword evidence="10" id="KW-1006">Bacterial flagellum protein export</keyword>
<name>A0A916W3D1_9BACI</name>
<evidence type="ECO:0000256" key="4">
    <source>
        <dbReference type="ARBA" id="ARBA00022448"/>
    </source>
</evidence>
<keyword evidence="8" id="KW-0653">Protein transport</keyword>
<evidence type="ECO:0000313" key="12">
    <source>
        <dbReference type="EMBL" id="GGA63094.1"/>
    </source>
</evidence>
<evidence type="ECO:0000256" key="8">
    <source>
        <dbReference type="ARBA" id="ARBA00022927"/>
    </source>
</evidence>
<keyword evidence="11" id="KW-0175">Coiled coil</keyword>
<evidence type="ECO:0000256" key="2">
    <source>
        <dbReference type="ARBA" id="ARBA00010004"/>
    </source>
</evidence>
<evidence type="ECO:0000313" key="13">
    <source>
        <dbReference type="Proteomes" id="UP000613512"/>
    </source>
</evidence>
<keyword evidence="13" id="KW-1185">Reference proteome</keyword>
<dbReference type="GO" id="GO:0015031">
    <property type="term" value="P:protein transport"/>
    <property type="evidence" value="ECO:0007669"/>
    <property type="project" value="UniProtKB-KW"/>
</dbReference>
<keyword evidence="6" id="KW-0145">Chemotaxis</keyword>
<dbReference type="InterPro" id="IPR053716">
    <property type="entry name" value="Flag_assembly_chemotaxis_eff"/>
</dbReference>
<keyword evidence="5" id="KW-1003">Cell membrane</keyword>
<dbReference type="GO" id="GO:0044781">
    <property type="term" value="P:bacterial-type flagellum organization"/>
    <property type="evidence" value="ECO:0007669"/>
    <property type="project" value="UniProtKB-KW"/>
</dbReference>
<evidence type="ECO:0000256" key="6">
    <source>
        <dbReference type="ARBA" id="ARBA00022500"/>
    </source>
</evidence>
<comment type="caution">
    <text evidence="12">The sequence shown here is derived from an EMBL/GenBank/DDBJ whole genome shotgun (WGS) entry which is preliminary data.</text>
</comment>
<dbReference type="NCBIfam" id="TIGR02473">
    <property type="entry name" value="flagell_FliJ"/>
    <property type="match status" value="1"/>
</dbReference>
<evidence type="ECO:0000256" key="10">
    <source>
        <dbReference type="ARBA" id="ARBA00023225"/>
    </source>
</evidence>
<evidence type="ECO:0000256" key="1">
    <source>
        <dbReference type="ARBA" id="ARBA00004413"/>
    </source>
</evidence>
<protein>
    <recommendedName>
        <fullName evidence="3">Flagellar FliJ protein</fullName>
    </recommendedName>
</protein>
<dbReference type="Gene3D" id="1.10.287.1700">
    <property type="match status" value="1"/>
</dbReference>
<dbReference type="EMBL" id="BMEY01000001">
    <property type="protein sequence ID" value="GGA63094.1"/>
    <property type="molecule type" value="Genomic_DNA"/>
</dbReference>
<keyword evidence="9" id="KW-0472">Membrane</keyword>
<dbReference type="AlphaFoldDB" id="A0A916W3D1"/>
<keyword evidence="4" id="KW-0813">Transport</keyword>
<comment type="similarity">
    <text evidence="2">Belongs to the FliJ family.</text>
</comment>
<gene>
    <name evidence="12" type="ORF">GCM10008025_03770</name>
</gene>
<dbReference type="GO" id="GO:0009288">
    <property type="term" value="C:bacterial-type flagellum"/>
    <property type="evidence" value="ECO:0007669"/>
    <property type="project" value="InterPro"/>
</dbReference>